<reference evidence="2" key="2">
    <citation type="journal article" date="2024" name="Plant">
        <title>Genomic evolution and insights into agronomic trait innovations of Sesamum species.</title>
        <authorList>
            <person name="Miao H."/>
            <person name="Wang L."/>
            <person name="Qu L."/>
            <person name="Liu H."/>
            <person name="Sun Y."/>
            <person name="Le M."/>
            <person name="Wang Q."/>
            <person name="Wei S."/>
            <person name="Zheng Y."/>
            <person name="Lin W."/>
            <person name="Duan Y."/>
            <person name="Cao H."/>
            <person name="Xiong S."/>
            <person name="Wang X."/>
            <person name="Wei L."/>
            <person name="Li C."/>
            <person name="Ma Q."/>
            <person name="Ju M."/>
            <person name="Zhao R."/>
            <person name="Li G."/>
            <person name="Mu C."/>
            <person name="Tian Q."/>
            <person name="Mei H."/>
            <person name="Zhang T."/>
            <person name="Gao T."/>
            <person name="Zhang H."/>
        </authorList>
    </citation>
    <scope>NUCLEOTIDE SEQUENCE</scope>
    <source>
        <strain evidence="2">G02</strain>
    </source>
</reference>
<gene>
    <name evidence="2" type="ORF">Sradi_1716300</name>
</gene>
<name>A0AAW2TTH5_SESRA</name>
<evidence type="ECO:0000256" key="1">
    <source>
        <dbReference type="ARBA" id="ARBA00022801"/>
    </source>
</evidence>
<dbReference type="EMBL" id="JACGWJ010000007">
    <property type="protein sequence ID" value="KAL0407819.1"/>
    <property type="molecule type" value="Genomic_DNA"/>
</dbReference>
<reference evidence="2" key="1">
    <citation type="submission" date="2020-06" db="EMBL/GenBank/DDBJ databases">
        <authorList>
            <person name="Li T."/>
            <person name="Hu X."/>
            <person name="Zhang T."/>
            <person name="Song X."/>
            <person name="Zhang H."/>
            <person name="Dai N."/>
            <person name="Sheng W."/>
            <person name="Hou X."/>
            <person name="Wei L."/>
        </authorList>
    </citation>
    <scope>NUCLEOTIDE SEQUENCE</scope>
    <source>
        <strain evidence="2">G02</strain>
        <tissue evidence="2">Leaf</tissue>
    </source>
</reference>
<dbReference type="GO" id="GO:0005634">
    <property type="term" value="C:nucleus"/>
    <property type="evidence" value="ECO:0007669"/>
    <property type="project" value="TreeGrafter"/>
</dbReference>
<dbReference type="PANTHER" id="PTHR14950:SF46">
    <property type="entry name" value="ENDORIBONUCLEASE DICER HOMOLOG 3"/>
    <property type="match status" value="1"/>
</dbReference>
<keyword evidence="1" id="KW-0378">Hydrolase</keyword>
<accession>A0AAW2TTH5</accession>
<organism evidence="2">
    <name type="scientific">Sesamum radiatum</name>
    <name type="common">Black benniseed</name>
    <dbReference type="NCBI Taxonomy" id="300843"/>
    <lineage>
        <taxon>Eukaryota</taxon>
        <taxon>Viridiplantae</taxon>
        <taxon>Streptophyta</taxon>
        <taxon>Embryophyta</taxon>
        <taxon>Tracheophyta</taxon>
        <taxon>Spermatophyta</taxon>
        <taxon>Magnoliopsida</taxon>
        <taxon>eudicotyledons</taxon>
        <taxon>Gunneridae</taxon>
        <taxon>Pentapetalae</taxon>
        <taxon>asterids</taxon>
        <taxon>lamiids</taxon>
        <taxon>Lamiales</taxon>
        <taxon>Pedaliaceae</taxon>
        <taxon>Sesamum</taxon>
    </lineage>
</organism>
<dbReference type="GO" id="GO:0003723">
    <property type="term" value="F:RNA binding"/>
    <property type="evidence" value="ECO:0007669"/>
    <property type="project" value="TreeGrafter"/>
</dbReference>
<dbReference type="Gene3D" id="1.10.1520.10">
    <property type="entry name" value="Ribonuclease III domain"/>
    <property type="match status" value="1"/>
</dbReference>
<dbReference type="GO" id="GO:0005737">
    <property type="term" value="C:cytoplasm"/>
    <property type="evidence" value="ECO:0007669"/>
    <property type="project" value="TreeGrafter"/>
</dbReference>
<comment type="caution">
    <text evidence="2">The sequence shown here is derived from an EMBL/GenBank/DDBJ whole genome shotgun (WGS) entry which is preliminary data.</text>
</comment>
<proteinExistence type="predicted"/>
<evidence type="ECO:0000313" key="2">
    <source>
        <dbReference type="EMBL" id="KAL0407819.1"/>
    </source>
</evidence>
<dbReference type="GO" id="GO:0030422">
    <property type="term" value="P:siRNA processing"/>
    <property type="evidence" value="ECO:0007669"/>
    <property type="project" value="TreeGrafter"/>
</dbReference>
<dbReference type="InterPro" id="IPR036389">
    <property type="entry name" value="RNase_III_sf"/>
</dbReference>
<dbReference type="AlphaFoldDB" id="A0AAW2TTH5"/>
<protein>
    <submittedName>
        <fullName evidence="2">Endoribonuclease Dicer3</fullName>
    </submittedName>
</protein>
<dbReference type="GO" id="GO:0004525">
    <property type="term" value="F:ribonuclease III activity"/>
    <property type="evidence" value="ECO:0007669"/>
    <property type="project" value="InterPro"/>
</dbReference>
<sequence length="97" mass="10763">MSTTVLTPDTKGPKVLGDLVESIAGAILIDSRLNLDEVWKVFKPLLSPIVTPDKLELPPSRELMELCDSLGYFIKEHFTADGDIVRAELKLQLEDVL</sequence>
<dbReference type="SUPFAM" id="SSF69065">
    <property type="entry name" value="RNase III domain-like"/>
    <property type="match status" value="1"/>
</dbReference>
<dbReference type="PANTHER" id="PTHR14950">
    <property type="entry name" value="DICER-RELATED"/>
    <property type="match status" value="1"/>
</dbReference>